<dbReference type="InterPro" id="IPR041657">
    <property type="entry name" value="HTH_17"/>
</dbReference>
<evidence type="ECO:0000313" key="3">
    <source>
        <dbReference type="Proteomes" id="UP000647491"/>
    </source>
</evidence>
<dbReference type="Pfam" id="PF12728">
    <property type="entry name" value="HTH_17"/>
    <property type="match status" value="1"/>
</dbReference>
<evidence type="ECO:0000259" key="1">
    <source>
        <dbReference type="Pfam" id="PF12728"/>
    </source>
</evidence>
<keyword evidence="3" id="KW-1185">Reference proteome</keyword>
<proteinExistence type="predicted"/>
<name>A0ABR7NV94_9FIRM</name>
<evidence type="ECO:0000313" key="2">
    <source>
        <dbReference type="EMBL" id="MBC8599516.1"/>
    </source>
</evidence>
<dbReference type="RefSeq" id="WP_262427731.1">
    <property type="nucleotide sequence ID" value="NZ_JACRTJ010000021.1"/>
</dbReference>
<protein>
    <submittedName>
        <fullName evidence="2">Helix-turn-helix domain-containing protein</fullName>
    </submittedName>
</protein>
<feature type="domain" description="Helix-turn-helix" evidence="1">
    <location>
        <begin position="9"/>
        <end position="56"/>
    </location>
</feature>
<dbReference type="InterPro" id="IPR010093">
    <property type="entry name" value="SinI_DNA-bd"/>
</dbReference>
<comment type="caution">
    <text evidence="2">The sequence shown here is derived from an EMBL/GenBank/DDBJ whole genome shotgun (WGS) entry which is preliminary data.</text>
</comment>
<sequence length="63" mass="7597">MFENYSDLVSIEELCEMLFIGKNVAYELLRRKKIKAFRIGRLWKIPKRSVEEYILSESKIDQK</sequence>
<dbReference type="Proteomes" id="UP000647491">
    <property type="component" value="Unassembled WGS sequence"/>
</dbReference>
<dbReference type="EMBL" id="JACRTJ010000021">
    <property type="protein sequence ID" value="MBC8599516.1"/>
    <property type="molecule type" value="Genomic_DNA"/>
</dbReference>
<accession>A0ABR7NV94</accession>
<reference evidence="2 3" key="1">
    <citation type="submission" date="2020-08" db="EMBL/GenBank/DDBJ databases">
        <title>Genome public.</title>
        <authorList>
            <person name="Liu C."/>
            <person name="Sun Q."/>
        </authorList>
    </citation>
    <scope>NUCLEOTIDE SEQUENCE [LARGE SCALE GENOMIC DNA]</scope>
    <source>
        <strain evidence="2 3">BX10</strain>
    </source>
</reference>
<organism evidence="2 3">
    <name type="scientific">Enterocloster hominis</name>
    <name type="common">ex Liu et al. 2021</name>
    <dbReference type="NCBI Taxonomy" id="2763663"/>
    <lineage>
        <taxon>Bacteria</taxon>
        <taxon>Bacillati</taxon>
        <taxon>Bacillota</taxon>
        <taxon>Clostridia</taxon>
        <taxon>Lachnospirales</taxon>
        <taxon>Lachnospiraceae</taxon>
        <taxon>Enterocloster</taxon>
    </lineage>
</organism>
<gene>
    <name evidence="2" type="ORF">H8708_09820</name>
</gene>
<dbReference type="NCBIfam" id="TIGR01764">
    <property type="entry name" value="excise"/>
    <property type="match status" value="1"/>
</dbReference>